<feature type="region of interest" description="Disordered" evidence="1">
    <location>
        <begin position="311"/>
        <end position="340"/>
    </location>
</feature>
<dbReference type="HOGENOM" id="CLU_817317_0_0_1"/>
<evidence type="ECO:0000313" key="3">
    <source>
        <dbReference type="Proteomes" id="UP000008022"/>
    </source>
</evidence>
<evidence type="ECO:0000256" key="1">
    <source>
        <dbReference type="SAM" id="MobiDB-lite"/>
    </source>
</evidence>
<feature type="region of interest" description="Disordered" evidence="1">
    <location>
        <begin position="25"/>
        <end position="53"/>
    </location>
</feature>
<reference evidence="2" key="2">
    <citation type="submission" date="2015-06" db="UniProtKB">
        <authorList>
            <consortium name="EnsemblPlants"/>
        </authorList>
    </citation>
    <scope>IDENTIFICATION</scope>
</reference>
<sequence length="340" mass="37925">MREMRGEERCGRNGRCGSNERGCLPLQRRRLTKPQNPLLSPPRRRPNGEAGQDWQKGIVASCTESEGFHKVSMAVLDDFREMVSENDLLLLSKEKFEEGVTPSAYAFALVEQRGGRETISLRTFVAGEIKNLNVAKPVSCSRLQRIASIFSTTESFLWILKICSLSTIMREFSGMHSVASLPFKDLILSASEKNSGGNDQNRAWNVPEPLMDYLKTNLNDSQLDAVNAGLSRRSFVLIQVVGSASTLKEDKHWNNLVESAKERGRYFQVPKPFTSFFVDDKLKTMKVERAPPELRTVQALEAINEAVVGQELMDVDDAGDQEDEGYDDDPVEADDGGGDD</sequence>
<evidence type="ECO:0000313" key="2">
    <source>
        <dbReference type="EnsemblPlants" id="ORUFI04G13860.1"/>
    </source>
</evidence>
<dbReference type="Proteomes" id="UP000008022">
    <property type="component" value="Unassembled WGS sequence"/>
</dbReference>
<protein>
    <submittedName>
        <fullName evidence="2">Uncharacterized protein</fullName>
    </submittedName>
</protein>
<dbReference type="AlphaFoldDB" id="A0A0E0P966"/>
<reference evidence="3" key="1">
    <citation type="submission" date="2013-06" db="EMBL/GenBank/DDBJ databases">
        <authorList>
            <person name="Zhao Q."/>
        </authorList>
    </citation>
    <scope>NUCLEOTIDE SEQUENCE</scope>
    <source>
        <strain evidence="3">cv. W1943</strain>
    </source>
</reference>
<name>A0A0E0P966_ORYRU</name>
<feature type="compositionally biased region" description="Acidic residues" evidence="1">
    <location>
        <begin position="313"/>
        <end position="340"/>
    </location>
</feature>
<keyword evidence="3" id="KW-1185">Reference proteome</keyword>
<dbReference type="eggNOG" id="KOG1801">
    <property type="taxonomic scope" value="Eukaryota"/>
</dbReference>
<organism evidence="2 3">
    <name type="scientific">Oryza rufipogon</name>
    <name type="common">Brownbeard rice</name>
    <name type="synonym">Asian wild rice</name>
    <dbReference type="NCBI Taxonomy" id="4529"/>
    <lineage>
        <taxon>Eukaryota</taxon>
        <taxon>Viridiplantae</taxon>
        <taxon>Streptophyta</taxon>
        <taxon>Embryophyta</taxon>
        <taxon>Tracheophyta</taxon>
        <taxon>Spermatophyta</taxon>
        <taxon>Magnoliopsida</taxon>
        <taxon>Liliopsida</taxon>
        <taxon>Poales</taxon>
        <taxon>Poaceae</taxon>
        <taxon>BOP clade</taxon>
        <taxon>Oryzoideae</taxon>
        <taxon>Oryzeae</taxon>
        <taxon>Oryzinae</taxon>
        <taxon>Oryza</taxon>
    </lineage>
</organism>
<accession>A0A0E0P966</accession>
<dbReference type="EnsemblPlants" id="ORUFI04G13860.1">
    <property type="protein sequence ID" value="ORUFI04G13860.1"/>
    <property type="gene ID" value="ORUFI04G13860"/>
</dbReference>
<proteinExistence type="predicted"/>
<dbReference type="STRING" id="4529.A0A0E0P966"/>
<dbReference type="Gramene" id="ORUFI04G13860.1">
    <property type="protein sequence ID" value="ORUFI04G13860.1"/>
    <property type="gene ID" value="ORUFI04G13860"/>
</dbReference>